<dbReference type="GO" id="GO:0003677">
    <property type="term" value="F:DNA binding"/>
    <property type="evidence" value="ECO:0007669"/>
    <property type="project" value="TreeGrafter"/>
</dbReference>
<dbReference type="SUPFAM" id="SSF52425">
    <property type="entry name" value="Cryptochrome/photolyase, N-terminal domain"/>
    <property type="match status" value="1"/>
</dbReference>
<dbReference type="GO" id="GO:0003904">
    <property type="term" value="F:deoxyribodipyrimidine photo-lyase activity"/>
    <property type="evidence" value="ECO:0007669"/>
    <property type="project" value="TreeGrafter"/>
</dbReference>
<feature type="domain" description="Photolyase/cryptochrome alpha/beta" evidence="6">
    <location>
        <begin position="6"/>
        <end position="138"/>
    </location>
</feature>
<dbReference type="PANTHER" id="PTHR11455">
    <property type="entry name" value="CRYPTOCHROME"/>
    <property type="match status" value="1"/>
</dbReference>
<dbReference type="AlphaFoldDB" id="A0A316Z4A4"/>
<dbReference type="InterPro" id="IPR006050">
    <property type="entry name" value="DNA_photolyase_N"/>
</dbReference>
<name>A0A316Z4A4_9BASI</name>
<dbReference type="GO" id="GO:0071949">
    <property type="term" value="F:FAD binding"/>
    <property type="evidence" value="ECO:0007669"/>
    <property type="project" value="TreeGrafter"/>
</dbReference>
<dbReference type="EMBL" id="KZ819300">
    <property type="protein sequence ID" value="PWN96206.1"/>
    <property type="molecule type" value="Genomic_DNA"/>
</dbReference>
<feature type="binding site" evidence="4">
    <location>
        <begin position="316"/>
        <end position="320"/>
    </location>
    <ligand>
        <name>FAD</name>
        <dbReference type="ChEBI" id="CHEBI:57692"/>
    </ligand>
</feature>
<feature type="binding site" evidence="4">
    <location>
        <begin position="477"/>
        <end position="479"/>
    </location>
    <ligand>
        <name>FAD</name>
        <dbReference type="ChEBI" id="CHEBI:57692"/>
    </ligand>
</feature>
<accession>A0A316Z4A4</accession>
<keyword evidence="3 4" id="KW-0274">FAD</keyword>
<dbReference type="SUPFAM" id="SSF48173">
    <property type="entry name" value="Cryptochrome/photolyase FAD-binding domain"/>
    <property type="match status" value="1"/>
</dbReference>
<evidence type="ECO:0000256" key="3">
    <source>
        <dbReference type="ARBA" id="ARBA00022827"/>
    </source>
</evidence>
<dbReference type="PROSITE" id="PS51645">
    <property type="entry name" value="PHR_CRY_ALPHA_BETA"/>
    <property type="match status" value="1"/>
</dbReference>
<evidence type="ECO:0000259" key="6">
    <source>
        <dbReference type="PROSITE" id="PS51645"/>
    </source>
</evidence>
<feature type="binding site" evidence="4">
    <location>
        <begin position="358"/>
        <end position="365"/>
    </location>
    <ligand>
        <name>FAD</name>
        <dbReference type="ChEBI" id="CHEBI:57692"/>
    </ligand>
</feature>
<proteinExistence type="inferred from homology"/>
<dbReference type="STRING" id="58919.A0A316Z4A4"/>
<keyword evidence="8" id="KW-1185">Reference proteome</keyword>
<feature type="compositionally biased region" description="Basic and acidic residues" evidence="5">
    <location>
        <begin position="626"/>
        <end position="648"/>
    </location>
</feature>
<dbReference type="GO" id="GO:0032922">
    <property type="term" value="P:circadian regulation of gene expression"/>
    <property type="evidence" value="ECO:0007669"/>
    <property type="project" value="TreeGrafter"/>
</dbReference>
<keyword evidence="2 4" id="KW-0285">Flavoprotein</keyword>
<dbReference type="GO" id="GO:0005737">
    <property type="term" value="C:cytoplasm"/>
    <property type="evidence" value="ECO:0007669"/>
    <property type="project" value="TreeGrafter"/>
</dbReference>
<dbReference type="Gene3D" id="3.40.50.620">
    <property type="entry name" value="HUPs"/>
    <property type="match status" value="1"/>
</dbReference>
<dbReference type="OrthoDB" id="435881at2759"/>
<dbReference type="Gene3D" id="1.25.40.80">
    <property type="match status" value="2"/>
</dbReference>
<evidence type="ECO:0000256" key="5">
    <source>
        <dbReference type="SAM" id="MobiDB-lite"/>
    </source>
</evidence>
<dbReference type="Gene3D" id="1.10.579.10">
    <property type="entry name" value="DNA Cyclobutane Dipyrimidine Photolyase, subunit A, domain 3"/>
    <property type="match status" value="1"/>
</dbReference>
<reference evidence="7 8" key="1">
    <citation type="journal article" date="2018" name="Mol. Biol. Evol.">
        <title>Broad Genomic Sampling Reveals a Smut Pathogenic Ancestry of the Fungal Clade Ustilaginomycotina.</title>
        <authorList>
            <person name="Kijpornyongpan T."/>
            <person name="Mondo S.J."/>
            <person name="Barry K."/>
            <person name="Sandor L."/>
            <person name="Lee J."/>
            <person name="Lipzen A."/>
            <person name="Pangilinan J."/>
            <person name="LaButti K."/>
            <person name="Hainaut M."/>
            <person name="Henrissat B."/>
            <person name="Grigoriev I.V."/>
            <person name="Spatafora J.W."/>
            <person name="Aime M.C."/>
        </authorList>
    </citation>
    <scope>NUCLEOTIDE SEQUENCE [LARGE SCALE GENOMIC DNA]</scope>
    <source>
        <strain evidence="7 8">MCA 4186</strain>
    </source>
</reference>
<dbReference type="Pfam" id="PF00875">
    <property type="entry name" value="DNA_photolyase"/>
    <property type="match status" value="1"/>
</dbReference>
<keyword evidence="7" id="KW-0456">Lyase</keyword>
<dbReference type="InterPro" id="IPR005101">
    <property type="entry name" value="Cryptochr/Photolyase_FAD-bd"/>
</dbReference>
<feature type="region of interest" description="Disordered" evidence="5">
    <location>
        <begin position="600"/>
        <end position="683"/>
    </location>
</feature>
<dbReference type="InterPro" id="IPR014729">
    <property type="entry name" value="Rossmann-like_a/b/a_fold"/>
</dbReference>
<evidence type="ECO:0000256" key="2">
    <source>
        <dbReference type="ARBA" id="ARBA00022630"/>
    </source>
</evidence>
<protein>
    <submittedName>
        <fullName evidence="7">Cryptochrome/photolyase FAD-binding domain-containing protein</fullName>
    </submittedName>
</protein>
<comment type="cofactor">
    <cofactor evidence="4">
        <name>FAD</name>
        <dbReference type="ChEBI" id="CHEBI:57692"/>
    </cofactor>
    <text evidence="4">Binds 1 FAD per subunit.</text>
</comment>
<feature type="region of interest" description="Disordered" evidence="5">
    <location>
        <begin position="208"/>
        <end position="232"/>
    </location>
</feature>
<organism evidence="7 8">
    <name type="scientific">Tilletiopsis washingtonensis</name>
    <dbReference type="NCBI Taxonomy" id="58919"/>
    <lineage>
        <taxon>Eukaryota</taxon>
        <taxon>Fungi</taxon>
        <taxon>Dikarya</taxon>
        <taxon>Basidiomycota</taxon>
        <taxon>Ustilaginomycotina</taxon>
        <taxon>Exobasidiomycetes</taxon>
        <taxon>Entylomatales</taxon>
        <taxon>Entylomatales incertae sedis</taxon>
        <taxon>Tilletiopsis</taxon>
    </lineage>
</organism>
<dbReference type="InterPro" id="IPR036134">
    <property type="entry name" value="Crypto/Photolyase_FAD-like_sf"/>
</dbReference>
<dbReference type="InterPro" id="IPR036155">
    <property type="entry name" value="Crypto/Photolyase_N_sf"/>
</dbReference>
<gene>
    <name evidence="7" type="ORF">FA09DRAFT_331449</name>
</gene>
<dbReference type="Proteomes" id="UP000245946">
    <property type="component" value="Unassembled WGS sequence"/>
</dbReference>
<sequence>MAPSSARVLYWFRTDLRLHDSPALLKALELKPAAFFPLWCWDPSYIYGHRVGVNRLRFLLESLACVSASITALNARSQLLVVRGNPAELLPELLRRWQITHLVFEKDDNGYARTRDAAVREIAKDAGVELVDVDGHQLYPVSEVLKRAGGKAPMTMQSLQKAIAPLGEPARPLDAPGALPDAIVPGAKGAAKDRKALLTALRDTLDGMPHYSAKGPPDVDLNGPKQGGQRVKGEKVTVYDSLVGPDEDVENLFGVPTLESMGMDPEASGATKTAVVPGGEKAALKRLAFRCKDPAYFATFSKPKSSPALDTSEASTALLSPYLKFGAISCRRVWWDAHDAARKYKGKHTPIPENFKGQQLFNLMYSVVESATGDAYQHVRGNEISRYMDWYLPTAYDKDGQVILPRPRGDEVSEERYEAFVQGRTGFPWIDALSRQLRSTGWIHHLGRHSLACFLTRGQCWISWERGAEFFEELLLDWDPSANAGNWMWLSCSAFFHQYMRVYGLATFGQKYDKTGALIRQYCPELAKFDDKYIYSPHLAPMEAQKKAGCIIGQDYPAPILDEKEEKSNCIARCKAAFTAKLHGADKEVLAGKAEARLRKAHGIPDPKPSTAPKSAASKVPAWAKAKAEKEEPASTKKEEEEHLHEAAGGESATADKQPARPKRKAPAASASGSKGKRAKSEK</sequence>
<evidence type="ECO:0000256" key="1">
    <source>
        <dbReference type="ARBA" id="ARBA00005862"/>
    </source>
</evidence>
<dbReference type="PANTHER" id="PTHR11455:SF9">
    <property type="entry name" value="CRYPTOCHROME CIRCADIAN CLOCK 5 ISOFORM X1"/>
    <property type="match status" value="1"/>
</dbReference>
<dbReference type="GO" id="GO:0005634">
    <property type="term" value="C:nucleus"/>
    <property type="evidence" value="ECO:0007669"/>
    <property type="project" value="TreeGrafter"/>
</dbReference>
<feature type="binding site" evidence="4">
    <location>
        <position position="355"/>
    </location>
    <ligand>
        <name>FAD</name>
        <dbReference type="ChEBI" id="CHEBI:57692"/>
    </ligand>
</feature>
<dbReference type="RefSeq" id="XP_025596485.1">
    <property type="nucleotide sequence ID" value="XM_025743031.1"/>
</dbReference>
<dbReference type="Pfam" id="PF03441">
    <property type="entry name" value="FAD_binding_7"/>
    <property type="match status" value="1"/>
</dbReference>
<dbReference type="GO" id="GO:0043153">
    <property type="term" value="P:entrainment of circadian clock by photoperiod"/>
    <property type="evidence" value="ECO:0007669"/>
    <property type="project" value="TreeGrafter"/>
</dbReference>
<dbReference type="GeneID" id="37270575"/>
<dbReference type="InterPro" id="IPR002081">
    <property type="entry name" value="Cryptochrome/DNA_photolyase_1"/>
</dbReference>
<evidence type="ECO:0000313" key="7">
    <source>
        <dbReference type="EMBL" id="PWN96206.1"/>
    </source>
</evidence>
<comment type="similarity">
    <text evidence="1">Belongs to the DNA photolyase class-1 family.</text>
</comment>
<evidence type="ECO:0000313" key="8">
    <source>
        <dbReference type="Proteomes" id="UP000245946"/>
    </source>
</evidence>
<evidence type="ECO:0000256" key="4">
    <source>
        <dbReference type="PIRSR" id="PIRSR602081-1"/>
    </source>
</evidence>